<feature type="signal peptide" evidence="6">
    <location>
        <begin position="1"/>
        <end position="18"/>
    </location>
</feature>
<protein>
    <recommendedName>
        <fullName evidence="7">EGF-like domain-containing protein</fullName>
    </recommendedName>
</protein>
<dbReference type="EMBL" id="CATQJA010002665">
    <property type="protein sequence ID" value="CAJ0583202.1"/>
    <property type="molecule type" value="Genomic_DNA"/>
</dbReference>
<dbReference type="SMART" id="SM00604">
    <property type="entry name" value="MD"/>
    <property type="match status" value="1"/>
</dbReference>
<evidence type="ECO:0000313" key="8">
    <source>
        <dbReference type="EMBL" id="CAJ0583202.1"/>
    </source>
</evidence>
<evidence type="ECO:0000256" key="4">
    <source>
        <dbReference type="PROSITE-ProRule" id="PRU00076"/>
    </source>
</evidence>
<evidence type="ECO:0000256" key="3">
    <source>
        <dbReference type="ARBA" id="ARBA00022729"/>
    </source>
</evidence>
<feature type="domain" description="EGF-like" evidence="7">
    <location>
        <begin position="158"/>
        <end position="191"/>
    </location>
</feature>
<feature type="disulfide bond" evidence="4">
    <location>
        <begin position="660"/>
        <end position="669"/>
    </location>
</feature>
<dbReference type="InterPro" id="IPR000742">
    <property type="entry name" value="EGF"/>
</dbReference>
<evidence type="ECO:0000313" key="9">
    <source>
        <dbReference type="Proteomes" id="UP001177023"/>
    </source>
</evidence>
<dbReference type="Gene3D" id="2.10.25.10">
    <property type="entry name" value="Laminin"/>
    <property type="match status" value="4"/>
</dbReference>
<evidence type="ECO:0000256" key="6">
    <source>
        <dbReference type="SAM" id="SignalP"/>
    </source>
</evidence>
<comment type="caution">
    <text evidence="4">Lacks conserved residue(s) required for the propagation of feature annotation.</text>
</comment>
<dbReference type="PANTHER" id="PTHR47324:SF3">
    <property type="entry name" value="EGF-LIKE DOMAIN-CONTAINING PROTEIN"/>
    <property type="match status" value="1"/>
</dbReference>
<keyword evidence="9" id="KW-1185">Reference proteome</keyword>
<dbReference type="Proteomes" id="UP001177023">
    <property type="component" value="Unassembled WGS sequence"/>
</dbReference>
<evidence type="ECO:0000256" key="1">
    <source>
        <dbReference type="ARBA" id="ARBA00004613"/>
    </source>
</evidence>
<keyword evidence="3 6" id="KW-0732">Signal</keyword>
<comment type="caution">
    <text evidence="8">The sequence shown here is derived from an EMBL/GenBank/DDBJ whole genome shotgun (WGS) entry which is preliminary data.</text>
</comment>
<feature type="compositionally biased region" description="Basic and acidic residues" evidence="5">
    <location>
        <begin position="1729"/>
        <end position="1742"/>
    </location>
</feature>
<dbReference type="CDD" id="cd00054">
    <property type="entry name" value="EGF_CA"/>
    <property type="match status" value="1"/>
</dbReference>
<feature type="disulfide bond" evidence="4">
    <location>
        <begin position="641"/>
        <end position="658"/>
    </location>
</feature>
<evidence type="ECO:0000256" key="5">
    <source>
        <dbReference type="SAM" id="MobiDB-lite"/>
    </source>
</evidence>
<dbReference type="Pfam" id="PF25106">
    <property type="entry name" value="VWA_4"/>
    <property type="match status" value="1"/>
</dbReference>
<feature type="domain" description="EGF-like" evidence="7">
    <location>
        <begin position="632"/>
        <end position="670"/>
    </location>
</feature>
<dbReference type="InterPro" id="IPR053295">
    <property type="entry name" value="Innate_immunity_reg"/>
</dbReference>
<sequence>MATRGGIILLLLVAAVQGAQYRFEGRIGHEIPTDGARLSERRASVLLEKQDLAKQRFVEVLGDSLISFQLEQIQIHGAQVNDPLAVLVGYFESPLSRAELSTIFRQKEAVVTLFHLAEVGVVPPIEYEDEAVGAPVAFCRNGGVLFPNATCACPSFYSGDSCEVHNCANGGVLDTKGKCNCPPGFQSEHCQARSCTPGVNDNYDFTQGTLYYTISTRAETMGQDLDYIITNTRALVSSLNSLYNNYYGTFVLTTFVQTAQGGTYMKTDGFSNQSLFFAAMDNIQAASGTPTQPLITAMAQTVTSYPNQRGRSFLYLFADSEANDYVTISHSINDQSIQAKLVNYLMSWRIHPQYILTASTGQYPTNSQSWTTLLWIAEAAHGDAYLIPKSQNGIGRVLVNTLEWHINAENFYVANAILCKSISITPPNSTFHLNLYNPVVNATVTYTNGTTVQPRTAQSTGNLKQYEIQNTLGNIKSINVAASDSDYCGARAYVSSKVAVLNAFTYDGNFDNGDVRVVQGLPLIHNVLVVGKNVLELTIPWTPIAANDTANQGSLEQIKKRTNFNDCTFAWTIPSAYACTPGPFTSQFNIDGEIHLVPNYCYSAPAVTPAALKCLNGGVVANNACNCTANYQGNVCQTPICVNGGTANVFAGNGQPICVCPPGYSGTFCDALICNRTSGDDIDATRRSFGVAIQNDFASAHTISYLQSLLGQVVNGSAPGYYIEYVLTQFRSTSAGPVIRSENIKLADVFKNETASLQFTRASGRNNSVYSALITTLLAMSKPRSAIYAFVNEASSGDGNNTLAVVKELAIARQMRINVVLISKYGDISSCVTLDDANVYQDLAMATGGVLVDLCRDDTNITSAFNFLSYYITKHDYLTEVAALRVESCKDPIQLGYKKMLPDQKFFIIANSISTTTGFTVTVSNGSNIVLPSMSSIPSLGVYEPGDLSGDVQITVGNGGDVCSVYVLEQTPLSAFITFATDPSSDSSFANPQLQAPLYPAVRLSTSLQSRPKVTITATEKDFPLFKFQQQLITRQDSCLYDQYSTAPFACTKANDEFFITVTVETSDITLNRVVRAFCRTDKTTCLNGGTYDDKTAKCVCLPNYSGDNCENKNCQNQGNLTMGICVCPALFGGEFCEYAMCTSWDYYLAHDPRTANFRTVAFGVETTTANKAAGKAFAAKIMSVMAEIAQDDFSTQYALVTYDDQGITRNIITPDSLRFSNYVNNLLMADATYKDASAMIRTDLAISALHGMTSAPAAQNPSIIIIITASNTNKASAKADLKPREGTQINFIYTATSPSLDVTVPNFDYLNTVAYQSGGRFLPMTVSSLANNAERLIGSMLRAHALVSDAATIDCSKGLSLTVSVESVATELYIDVAGLNAATGVALIDGAGKKVTLNQNNTLSSDIGSAVYLFRNNDTGVTLVGKWNISISAATKRCQIQARVRSPIQVAAGFTEDLHSDYPDSQPSFQGATNLNIKNSSIYVTGQIANIDRQNGAMIQGIDVATKDVYNGSLVSGLSVRMNRRYPYGCSHQFISEYFVLDKTNHDYQIIFRGVDSNGTDFSRTAIYTITQLSFNENPCHKGGNLTSFGFCNCDANHWGMTCDYPICQNGGTIVGMACLCPVSYYGTYCEKYISNLETSVLEHLEHNKKESIKSAEEANDKNSNAPKRIEFIREGRLQEIEAFKSQARHIADNARVELLKAVLDQNETADEKYLEQLEESGSFVEKSSAEEKAEKVGKENPDEEEEGGVDFTGFGQPRSDVEEGIAGDEAAPAMDEFSQGTSDYGRFKQRSAEVIDDAPATSDEEAV</sequence>
<dbReference type="PROSITE" id="PS01186">
    <property type="entry name" value="EGF_2"/>
    <property type="match status" value="2"/>
</dbReference>
<accession>A0AA36GC60</accession>
<dbReference type="InterPro" id="IPR056861">
    <property type="entry name" value="HMCN1-like_VWA"/>
</dbReference>
<feature type="disulfide bond" evidence="4">
    <location>
        <begin position="181"/>
        <end position="190"/>
    </location>
</feature>
<reference evidence="8" key="1">
    <citation type="submission" date="2023-06" db="EMBL/GenBank/DDBJ databases">
        <authorList>
            <person name="Delattre M."/>
        </authorList>
    </citation>
    <scope>NUCLEOTIDE SEQUENCE</scope>
    <source>
        <strain evidence="8">AF72</strain>
    </source>
</reference>
<evidence type="ECO:0000256" key="2">
    <source>
        <dbReference type="ARBA" id="ARBA00022525"/>
    </source>
</evidence>
<keyword evidence="4" id="KW-0245">EGF-like domain</keyword>
<proteinExistence type="predicted"/>
<gene>
    <name evidence="8" type="ORF">MSPICULIGERA_LOCUS21295</name>
</gene>
<dbReference type="InterPro" id="IPR006582">
    <property type="entry name" value="MD_domain"/>
</dbReference>
<dbReference type="PANTHER" id="PTHR47324">
    <property type="entry name" value="PROTEIN IRG-7-RELATED"/>
    <property type="match status" value="1"/>
</dbReference>
<feature type="disulfide bond" evidence="4">
    <location>
        <begin position="1101"/>
        <end position="1110"/>
    </location>
</feature>
<feature type="region of interest" description="Disordered" evidence="5">
    <location>
        <begin position="1721"/>
        <end position="1809"/>
    </location>
</feature>
<dbReference type="PROSITE" id="PS50026">
    <property type="entry name" value="EGF_3"/>
    <property type="match status" value="3"/>
</dbReference>
<name>A0AA36GC60_9BILA</name>
<feature type="non-terminal residue" evidence="8">
    <location>
        <position position="1809"/>
    </location>
</feature>
<feature type="domain" description="EGF-like" evidence="7">
    <location>
        <begin position="1075"/>
        <end position="1111"/>
    </location>
</feature>
<dbReference type="SMART" id="SM00181">
    <property type="entry name" value="EGF"/>
    <property type="match status" value="4"/>
</dbReference>
<organism evidence="8 9">
    <name type="scientific">Mesorhabditis spiculigera</name>
    <dbReference type="NCBI Taxonomy" id="96644"/>
    <lineage>
        <taxon>Eukaryota</taxon>
        <taxon>Metazoa</taxon>
        <taxon>Ecdysozoa</taxon>
        <taxon>Nematoda</taxon>
        <taxon>Chromadorea</taxon>
        <taxon>Rhabditida</taxon>
        <taxon>Rhabditina</taxon>
        <taxon>Rhabditomorpha</taxon>
        <taxon>Rhabditoidea</taxon>
        <taxon>Rhabditidae</taxon>
        <taxon>Mesorhabditinae</taxon>
        <taxon>Mesorhabditis</taxon>
    </lineage>
</organism>
<dbReference type="SUPFAM" id="SSF57196">
    <property type="entry name" value="EGF/Laminin"/>
    <property type="match status" value="1"/>
</dbReference>
<keyword evidence="4" id="KW-1015">Disulfide bond</keyword>
<dbReference type="PROSITE" id="PS00022">
    <property type="entry name" value="EGF_1"/>
    <property type="match status" value="3"/>
</dbReference>
<keyword evidence="2" id="KW-0964">Secreted</keyword>
<feature type="chain" id="PRO_5041457974" description="EGF-like domain-containing protein" evidence="6">
    <location>
        <begin position="19"/>
        <end position="1809"/>
    </location>
</feature>
<comment type="subcellular location">
    <subcellularLocation>
        <location evidence="1">Secreted</location>
    </subcellularLocation>
</comment>
<evidence type="ECO:0000259" key="7">
    <source>
        <dbReference type="PROSITE" id="PS50026"/>
    </source>
</evidence>